<dbReference type="InterPro" id="IPR012910">
    <property type="entry name" value="Plug_dom"/>
</dbReference>
<keyword evidence="4" id="KW-0798">TonB box</keyword>
<dbReference type="InterPro" id="IPR036942">
    <property type="entry name" value="Beta-barrel_TonB_sf"/>
</dbReference>
<dbReference type="InterPro" id="IPR037066">
    <property type="entry name" value="Plug_dom_sf"/>
</dbReference>
<dbReference type="InterPro" id="IPR008969">
    <property type="entry name" value="CarboxyPept-like_regulatory"/>
</dbReference>
<protein>
    <submittedName>
        <fullName evidence="7">TonB-dependent receptor</fullName>
    </submittedName>
</protein>
<dbReference type="PANTHER" id="PTHR40980">
    <property type="entry name" value="PLUG DOMAIN-CONTAINING PROTEIN"/>
    <property type="match status" value="1"/>
</dbReference>
<evidence type="ECO:0000256" key="1">
    <source>
        <dbReference type="ARBA" id="ARBA00004442"/>
    </source>
</evidence>
<dbReference type="InterPro" id="IPR000531">
    <property type="entry name" value="Beta-barrel_TonB"/>
</dbReference>
<feature type="domain" description="TonB-dependent receptor-like beta-barrel" evidence="5">
    <location>
        <begin position="553"/>
        <end position="1057"/>
    </location>
</feature>
<gene>
    <name evidence="7" type="ORF">WJU16_08195</name>
</gene>
<dbReference type="Pfam" id="PF13620">
    <property type="entry name" value="CarboxypepD_reg"/>
    <property type="match status" value="1"/>
</dbReference>
<evidence type="ECO:0000259" key="5">
    <source>
        <dbReference type="Pfam" id="PF00593"/>
    </source>
</evidence>
<evidence type="ECO:0000313" key="7">
    <source>
        <dbReference type="EMBL" id="WZN43013.1"/>
    </source>
</evidence>
<comment type="subcellular location">
    <subcellularLocation>
        <location evidence="1 4">Cell outer membrane</location>
    </subcellularLocation>
</comment>
<keyword evidence="2 4" id="KW-0472">Membrane</keyword>
<reference evidence="8" key="1">
    <citation type="submission" date="2024-03" db="EMBL/GenBank/DDBJ databases">
        <title>Chitinophaga horti sp. nov., isolated from garden soil.</title>
        <authorList>
            <person name="Lee D.S."/>
            <person name="Han D.M."/>
            <person name="Baek J.H."/>
            <person name="Choi D.G."/>
            <person name="Jeon J.H."/>
            <person name="Jeon C.O."/>
        </authorList>
    </citation>
    <scope>NUCLEOTIDE SEQUENCE [LARGE SCALE GENOMIC DNA]</scope>
    <source>
        <strain evidence="8">GPA1</strain>
    </source>
</reference>
<dbReference type="Pfam" id="PF00593">
    <property type="entry name" value="TonB_dep_Rec_b-barrel"/>
    <property type="match status" value="1"/>
</dbReference>
<organism evidence="7 8">
    <name type="scientific">Chitinophaga pollutisoli</name>
    <dbReference type="NCBI Taxonomy" id="3133966"/>
    <lineage>
        <taxon>Bacteria</taxon>
        <taxon>Pseudomonadati</taxon>
        <taxon>Bacteroidota</taxon>
        <taxon>Chitinophagia</taxon>
        <taxon>Chitinophagales</taxon>
        <taxon>Chitinophagaceae</taxon>
        <taxon>Chitinophaga</taxon>
    </lineage>
</organism>
<dbReference type="Gene3D" id="2.60.40.1120">
    <property type="entry name" value="Carboxypeptidase-like, regulatory domain"/>
    <property type="match status" value="1"/>
</dbReference>
<keyword evidence="8" id="KW-1185">Reference proteome</keyword>
<dbReference type="SUPFAM" id="SSF56935">
    <property type="entry name" value="Porins"/>
    <property type="match status" value="1"/>
</dbReference>
<sequence>MQIKIHCIVVFIAGLLASGGSRAQDMARLITLPRTELKGKEVIALIEKAESVQFTFGKEVSGRLEQPLHFKNGHPSIKELLNTLQSALGITHSASDMGAIILKPVAVNDAPAPVTQRADGRISGKVIDESSGEALPFVTVRVGNKGTTTKADGSFVIALPPGKYEAEISSIGYGAKRITDIVVKDGQTFDLNVTLKRQKSTLSGVVVTSSASRESVASLYARQKNEAGISNGISREQISVLPDKHIGETLKRISGVSTNDNRRVVIRGIAERYNLAMMDGAILPSTDVQVRDFEFDIIPNNLIDNVVVSKTSTPDMSFGFGGGLVQVNTFAIPHQNFTTISVGSKYISGVTGKEFLGYGRGKTDYLGFDDGGREHFPDNMILFDGRNYNPNNPYATPEPGQTLIKPEQIAEQNKRIGGLERMGTRRYKAAPGQNYQFSLGRSYNIKNSRIGFVGSISYRNEQSIDDISHFERGNWEKLNNRVYDAVTGAEIDPTYSTQYNFNTTWGALLNAGWSSKKHKITVRNFYSRVFNNQFSRIVGWGNEIGYGELPAIREYDRPKFMDMLQNRINGDHTFGNFRFEWNVARNKLTNVEKDAVEAWLAPIKTLNETVYNVGPSAINQPGTGTFNRAQYLYEETNRIAEGALSYQAKLLGHKQIAKAGFQYMHRQGFYDWMVLPIGVLPTSNGVYGFMPVQEWNKFLEYKDPLNDLLYYPAAFSRSGYEGENTNKAVYLMLDNRFTDWLRLVWGVRAEYYKYERIRNGANDLLIETLINEGAKTRYVDPETGKIVSAFADPTNEETAWRYLPSASLTVTPFRDFNIRGAYAQSVVRPSLIENSRMIRYDPTLGAYRMNEGVLSTLIDHYDLRLEWYPNPGEVISFGYFYKYFDKPVEIYRDQPDATGRVYVKTNNSEWAKVHGWEFDIRKNFGFINPAWKFLQDIYLSGNITMQTSTVQAAQFGGQGLADDKYGYKYSYRTKKLMKEKRPLYGQVPVLYNIAMQYAGKRLGANLAFNHMGYKTFTTGLSPNIVEYERPRDQLDAQLSYAFLKNRQLMVRLNMSNLTNSAYRFYINSDDTYKFQDKWAGMATSAIPATEWNDIYEWKFGFSQKYEAGYLESADGGKTKRRIGDQDTFIRKVGTSFSLSIGYTF</sequence>
<dbReference type="Proteomes" id="UP001485459">
    <property type="component" value="Chromosome"/>
</dbReference>
<evidence type="ECO:0000256" key="3">
    <source>
        <dbReference type="ARBA" id="ARBA00023237"/>
    </source>
</evidence>
<dbReference type="Pfam" id="PF07715">
    <property type="entry name" value="Plug"/>
    <property type="match status" value="1"/>
</dbReference>
<feature type="domain" description="TonB-dependent receptor plug" evidence="6">
    <location>
        <begin position="228"/>
        <end position="313"/>
    </location>
</feature>
<evidence type="ECO:0000256" key="4">
    <source>
        <dbReference type="RuleBase" id="RU003357"/>
    </source>
</evidence>
<evidence type="ECO:0000256" key="2">
    <source>
        <dbReference type="ARBA" id="ARBA00023136"/>
    </source>
</evidence>
<keyword evidence="3" id="KW-0998">Cell outer membrane</keyword>
<name>A0ABZ2YU64_9BACT</name>
<dbReference type="Gene3D" id="2.170.130.10">
    <property type="entry name" value="TonB-dependent receptor, plug domain"/>
    <property type="match status" value="1"/>
</dbReference>
<dbReference type="Gene3D" id="2.40.170.20">
    <property type="entry name" value="TonB-dependent receptor, beta-barrel domain"/>
    <property type="match status" value="1"/>
</dbReference>
<evidence type="ECO:0000313" key="8">
    <source>
        <dbReference type="Proteomes" id="UP001485459"/>
    </source>
</evidence>
<accession>A0ABZ2YU64</accession>
<comment type="similarity">
    <text evidence="4">Belongs to the TonB-dependent receptor family.</text>
</comment>
<dbReference type="EMBL" id="CP149822">
    <property type="protein sequence ID" value="WZN43013.1"/>
    <property type="molecule type" value="Genomic_DNA"/>
</dbReference>
<dbReference type="PANTHER" id="PTHR40980:SF4">
    <property type="entry name" value="TONB-DEPENDENT RECEPTOR-LIKE BETA-BARREL DOMAIN-CONTAINING PROTEIN"/>
    <property type="match status" value="1"/>
</dbReference>
<dbReference type="RefSeq" id="WP_341837835.1">
    <property type="nucleotide sequence ID" value="NZ_CP149822.1"/>
</dbReference>
<keyword evidence="7" id="KW-0675">Receptor</keyword>
<evidence type="ECO:0000259" key="6">
    <source>
        <dbReference type="Pfam" id="PF07715"/>
    </source>
</evidence>
<dbReference type="SUPFAM" id="SSF49464">
    <property type="entry name" value="Carboxypeptidase regulatory domain-like"/>
    <property type="match status" value="1"/>
</dbReference>
<proteinExistence type="inferred from homology"/>